<keyword evidence="1" id="KW-1133">Transmembrane helix</keyword>
<organism evidence="2 3">
    <name type="scientific">Kibdelosporangium aridum</name>
    <dbReference type="NCBI Taxonomy" id="2030"/>
    <lineage>
        <taxon>Bacteria</taxon>
        <taxon>Bacillati</taxon>
        <taxon>Actinomycetota</taxon>
        <taxon>Actinomycetes</taxon>
        <taxon>Pseudonocardiales</taxon>
        <taxon>Pseudonocardiaceae</taxon>
        <taxon>Kibdelosporangium</taxon>
    </lineage>
</organism>
<keyword evidence="1" id="KW-0472">Membrane</keyword>
<evidence type="ECO:0000313" key="3">
    <source>
        <dbReference type="Proteomes" id="UP000192674"/>
    </source>
</evidence>
<dbReference type="EMBL" id="FWXV01000002">
    <property type="protein sequence ID" value="SMC98270.1"/>
    <property type="molecule type" value="Genomic_DNA"/>
</dbReference>
<accession>A0A1W2DL92</accession>
<reference evidence="2 3" key="1">
    <citation type="submission" date="2017-04" db="EMBL/GenBank/DDBJ databases">
        <authorList>
            <person name="Afonso C.L."/>
            <person name="Miller P.J."/>
            <person name="Scott M.A."/>
            <person name="Spackman E."/>
            <person name="Goraichik I."/>
            <person name="Dimitrov K.M."/>
            <person name="Suarez D.L."/>
            <person name="Swayne D.E."/>
        </authorList>
    </citation>
    <scope>NUCLEOTIDE SEQUENCE [LARGE SCALE GENOMIC DNA]</scope>
    <source>
        <strain evidence="2 3">DSM 43828</strain>
    </source>
</reference>
<feature type="transmembrane region" description="Helical" evidence="1">
    <location>
        <begin position="21"/>
        <end position="45"/>
    </location>
</feature>
<dbReference type="RefSeq" id="WP_033386024.1">
    <property type="nucleotide sequence ID" value="NZ_FWXV01000002.1"/>
</dbReference>
<protein>
    <submittedName>
        <fullName evidence="2">Uncharacterized protein</fullName>
    </submittedName>
</protein>
<sequence>MQDADRPVFASTSRGRKFVRLTSRLLAVGMIVIAVVIVATTFGSVHNDSATPWPVTDLR</sequence>
<keyword evidence="3" id="KW-1185">Reference proteome</keyword>
<evidence type="ECO:0000313" key="2">
    <source>
        <dbReference type="EMBL" id="SMC98270.1"/>
    </source>
</evidence>
<proteinExistence type="predicted"/>
<evidence type="ECO:0000256" key="1">
    <source>
        <dbReference type="SAM" id="Phobius"/>
    </source>
</evidence>
<dbReference type="AlphaFoldDB" id="A0A1W2DL92"/>
<keyword evidence="1" id="KW-0812">Transmembrane</keyword>
<dbReference type="Proteomes" id="UP000192674">
    <property type="component" value="Unassembled WGS sequence"/>
</dbReference>
<gene>
    <name evidence="2" type="ORF">SAMN05661093_03520</name>
</gene>
<name>A0A1W2DL92_KIBAR</name>